<name>A0A2I4CD25_AUSLI</name>
<proteinExistence type="predicted"/>
<evidence type="ECO:0000313" key="2">
    <source>
        <dbReference type="Proteomes" id="UP000192220"/>
    </source>
</evidence>
<dbReference type="OrthoDB" id="8447672at2759"/>
<dbReference type="KEGG" id="alim:106527514"/>
<feature type="compositionally biased region" description="Basic and acidic residues" evidence="1">
    <location>
        <begin position="120"/>
        <end position="133"/>
    </location>
</feature>
<feature type="compositionally biased region" description="Low complexity" evidence="1">
    <location>
        <begin position="139"/>
        <end position="148"/>
    </location>
</feature>
<accession>A0A2I4CD25</accession>
<feature type="compositionally biased region" description="Acidic residues" evidence="1">
    <location>
        <begin position="168"/>
        <end position="178"/>
    </location>
</feature>
<keyword evidence="2" id="KW-1185">Reference proteome</keyword>
<feature type="region of interest" description="Disordered" evidence="1">
    <location>
        <begin position="98"/>
        <end position="190"/>
    </location>
</feature>
<evidence type="ECO:0000313" key="3">
    <source>
        <dbReference type="RefSeq" id="XP_013877884.1"/>
    </source>
</evidence>
<dbReference type="AlphaFoldDB" id="A0A2I4CD25"/>
<dbReference type="RefSeq" id="XP_013877884.1">
    <property type="nucleotide sequence ID" value="XM_014022430.1"/>
</dbReference>
<protein>
    <submittedName>
        <fullName evidence="3">Uncharacterized protein LOC106527514</fullName>
    </submittedName>
</protein>
<sequence length="233" mass="25965">MLVQSKYLLFTIGGQNFRNITRYLRQAWRQMGLKGDINFTLICTAISNCAKKTLPPDQGKWVSFMMCHDTKTADKYYTKNPGMSETLEVRELVKNMMVSPSHESSGGETLPSTSGTAPSAEERSSRAPRGDRRGKNKRSSSPDSNSSSDPDKNTPVVYQESGTSSAETEIDPETDAETDTQQQRKAETKNKKLLVPCSVKISPYKMALRKLEKQTESSKIVHHLLEKIPAGMI</sequence>
<reference evidence="3" key="1">
    <citation type="submission" date="2025-08" db="UniProtKB">
        <authorList>
            <consortium name="RefSeq"/>
        </authorList>
    </citation>
    <scope>IDENTIFICATION</scope>
    <source>
        <strain evidence="3">Quisiro</strain>
        <tissue evidence="3">Liver</tissue>
    </source>
</reference>
<organism evidence="2 3">
    <name type="scientific">Austrofundulus limnaeus</name>
    <name type="common">Annual killifish</name>
    <dbReference type="NCBI Taxonomy" id="52670"/>
    <lineage>
        <taxon>Eukaryota</taxon>
        <taxon>Metazoa</taxon>
        <taxon>Chordata</taxon>
        <taxon>Craniata</taxon>
        <taxon>Vertebrata</taxon>
        <taxon>Euteleostomi</taxon>
        <taxon>Actinopterygii</taxon>
        <taxon>Neopterygii</taxon>
        <taxon>Teleostei</taxon>
        <taxon>Neoteleostei</taxon>
        <taxon>Acanthomorphata</taxon>
        <taxon>Ovalentaria</taxon>
        <taxon>Atherinomorphae</taxon>
        <taxon>Cyprinodontiformes</taxon>
        <taxon>Rivulidae</taxon>
        <taxon>Austrofundulus</taxon>
    </lineage>
</organism>
<dbReference type="Proteomes" id="UP000192220">
    <property type="component" value="Unplaced"/>
</dbReference>
<dbReference type="InParanoid" id="A0A2I4CD25"/>
<evidence type="ECO:0000256" key="1">
    <source>
        <dbReference type="SAM" id="MobiDB-lite"/>
    </source>
</evidence>
<gene>
    <name evidence="3" type="primary">LOC106527514</name>
</gene>
<feature type="compositionally biased region" description="Polar residues" evidence="1">
    <location>
        <begin position="101"/>
        <end position="117"/>
    </location>
</feature>
<dbReference type="GeneID" id="106527514"/>